<comment type="caution">
    <text evidence="1">The sequence shown here is derived from an EMBL/GenBank/DDBJ whole genome shotgun (WGS) entry which is preliminary data.</text>
</comment>
<dbReference type="OrthoDB" id="852618at2"/>
<evidence type="ECO:0000313" key="2">
    <source>
        <dbReference type="Proteomes" id="UP000253919"/>
    </source>
</evidence>
<dbReference type="RefSeq" id="WP_115371947.1">
    <property type="nucleotide sequence ID" value="NZ_QASA01000001.1"/>
</dbReference>
<dbReference type="AlphaFoldDB" id="A0A369QJR3"/>
<name>A0A369QJR3_9BACT</name>
<reference evidence="1 2" key="1">
    <citation type="submission" date="2018-04" db="EMBL/GenBank/DDBJ databases">
        <title>Adhaeribacter sp. HMF7616 genome sequencing and assembly.</title>
        <authorList>
            <person name="Kang H."/>
            <person name="Kang J."/>
            <person name="Cha I."/>
            <person name="Kim H."/>
            <person name="Joh K."/>
        </authorList>
    </citation>
    <scope>NUCLEOTIDE SEQUENCE [LARGE SCALE GENOMIC DNA]</scope>
    <source>
        <strain evidence="1 2">HMF7616</strain>
    </source>
</reference>
<sequence length="113" mass="13490">MELQGTWSKDEEGYLTFSDLPLERYYEAITSKYHLVYQQFMDELDDEEEAHEQTLAAGYNMITDYKMINGREEFATTYLTPVYELDMWYELDDFTQKRVYDKGYIKITGAAQQ</sequence>
<accession>A0A369QJR3</accession>
<proteinExistence type="predicted"/>
<dbReference type="EMBL" id="QASA01000001">
    <property type="protein sequence ID" value="RDC62508.1"/>
    <property type="molecule type" value="Genomic_DNA"/>
</dbReference>
<protein>
    <submittedName>
        <fullName evidence="1">Uncharacterized protein</fullName>
    </submittedName>
</protein>
<evidence type="ECO:0000313" key="1">
    <source>
        <dbReference type="EMBL" id="RDC62508.1"/>
    </source>
</evidence>
<dbReference type="Proteomes" id="UP000253919">
    <property type="component" value="Unassembled WGS sequence"/>
</dbReference>
<gene>
    <name evidence="1" type="ORF">AHMF7616_01102</name>
</gene>
<organism evidence="1 2">
    <name type="scientific">Adhaeribacter pallidiroseus</name>
    <dbReference type="NCBI Taxonomy" id="2072847"/>
    <lineage>
        <taxon>Bacteria</taxon>
        <taxon>Pseudomonadati</taxon>
        <taxon>Bacteroidota</taxon>
        <taxon>Cytophagia</taxon>
        <taxon>Cytophagales</taxon>
        <taxon>Hymenobacteraceae</taxon>
        <taxon>Adhaeribacter</taxon>
    </lineage>
</organism>
<keyword evidence="2" id="KW-1185">Reference proteome</keyword>